<evidence type="ECO:0000256" key="1">
    <source>
        <dbReference type="SAM" id="SignalP"/>
    </source>
</evidence>
<name>A0ABU7GAX5_9ALTE</name>
<protein>
    <submittedName>
        <fullName evidence="2">Uncharacterized protein</fullName>
    </submittedName>
</protein>
<sequence>MNRWMLLSLLMLSVAAWSSEQVRLSDYGIPDDLPDNVVSSMEQGLAYTMILNVDASEGDEHIHDVVYVVFEPNSEYGIDLYLKYDKTRTEISSEKRYRQLLNEAMKLQHRLITLGNRYDPNSVKLIEQTEQHTKLGYRYESYGLPQDIAFMRHLDAVATIEQGQLKRIELSNRQAFDHSFRRINDYRQSVEFFKNKSNQYIMSRRSLSFSGTHFSKPFKVSLEGEFISYRLANGQEVVLRPELSVDLNDQRFETVRVKLDRTFPIWGKEVRKRGYDLPMPFGVMFTYRRQSNFLDFTSFTINGSRAFEAIFDPEGSNGNIDTDAFTLRADMFVLPFLNVYGVVGKIKAKADLVIDTTKLGEILIPQGKLVIPLELNNTMAGLGAVSAVGYKNYFASLNVTYAISVTEEAGTNTTTWVMQPMVGYQFPDYRARVLLGAEYQDLSSSISGSLSSDFNYDIGIKSEKWAGVVGVHKEIGSQFETVLMYSKGQHRDAITWGFGYRF</sequence>
<accession>A0ABU7GAX5</accession>
<feature type="chain" id="PRO_5047299179" evidence="1">
    <location>
        <begin position="19"/>
        <end position="502"/>
    </location>
</feature>
<evidence type="ECO:0000313" key="2">
    <source>
        <dbReference type="EMBL" id="MEE1676249.1"/>
    </source>
</evidence>
<keyword evidence="3" id="KW-1185">Reference proteome</keyword>
<keyword evidence="1" id="KW-0732">Signal</keyword>
<dbReference type="RefSeq" id="WP_329776942.1">
    <property type="nucleotide sequence ID" value="NZ_JAYDYW010000019.1"/>
</dbReference>
<dbReference type="EMBL" id="JAYDYW010000019">
    <property type="protein sequence ID" value="MEE1676249.1"/>
    <property type="molecule type" value="Genomic_DNA"/>
</dbReference>
<proteinExistence type="predicted"/>
<organism evidence="2 3">
    <name type="scientific">Agarivorans aestuarii</name>
    <dbReference type="NCBI Taxonomy" id="1563703"/>
    <lineage>
        <taxon>Bacteria</taxon>
        <taxon>Pseudomonadati</taxon>
        <taxon>Pseudomonadota</taxon>
        <taxon>Gammaproteobacteria</taxon>
        <taxon>Alteromonadales</taxon>
        <taxon>Alteromonadaceae</taxon>
        <taxon>Agarivorans</taxon>
    </lineage>
</organism>
<comment type="caution">
    <text evidence="2">The sequence shown here is derived from an EMBL/GenBank/DDBJ whole genome shotgun (WGS) entry which is preliminary data.</text>
</comment>
<gene>
    <name evidence="2" type="ORF">SNR37_001581</name>
</gene>
<feature type="signal peptide" evidence="1">
    <location>
        <begin position="1"/>
        <end position="18"/>
    </location>
</feature>
<dbReference type="Proteomes" id="UP001310248">
    <property type="component" value="Unassembled WGS sequence"/>
</dbReference>
<evidence type="ECO:0000313" key="3">
    <source>
        <dbReference type="Proteomes" id="UP001310248"/>
    </source>
</evidence>
<reference evidence="3" key="1">
    <citation type="submission" date="2023-07" db="EMBL/GenBank/DDBJ databases">
        <title>Draft genome sequence of Agarivorans aestuarii strain ZMCS4, a CAZymes producing bacteria isolated from the marine brown algae Clodostephus spongiosus.</title>
        <authorList>
            <person name="Lorente B."/>
            <person name="Cabral C."/>
            <person name="Frias J."/>
            <person name="Faria J."/>
            <person name="Toubarro D."/>
        </authorList>
    </citation>
    <scope>NUCLEOTIDE SEQUENCE [LARGE SCALE GENOMIC DNA]</scope>
    <source>
        <strain evidence="3">ZMCS4</strain>
    </source>
</reference>